<dbReference type="AlphaFoldDB" id="A0A2S6GUP7"/>
<dbReference type="Pfam" id="PF08818">
    <property type="entry name" value="DUF1801"/>
    <property type="match status" value="1"/>
</dbReference>
<dbReference type="SUPFAM" id="SSF159888">
    <property type="entry name" value="YdhG-like"/>
    <property type="match status" value="1"/>
</dbReference>
<dbReference type="Proteomes" id="UP000239203">
    <property type="component" value="Unassembled WGS sequence"/>
</dbReference>
<evidence type="ECO:0000313" key="3">
    <source>
        <dbReference type="Proteomes" id="UP000239203"/>
    </source>
</evidence>
<reference evidence="2 3" key="1">
    <citation type="submission" date="2018-02" db="EMBL/GenBank/DDBJ databases">
        <title>Genomic Encyclopedia of Archaeal and Bacterial Type Strains, Phase II (KMG-II): from individual species to whole genera.</title>
        <authorList>
            <person name="Goeker M."/>
        </authorList>
    </citation>
    <scope>NUCLEOTIDE SEQUENCE [LARGE SCALE GENOMIC DNA]</scope>
    <source>
        <strain evidence="2 3">YU 961-1</strain>
    </source>
</reference>
<dbReference type="InterPro" id="IPR014922">
    <property type="entry name" value="YdhG-like"/>
</dbReference>
<sequence length="130" mass="14162">MEPTTDDVAEFVAAVPDPQRRADAELLVAMMAEVTGEPAVLWGTSIIGFGSRHYRYDSGREGDTPAVAFAPRKPHTVLYLTGPLTDYPLTTLGKHTTSKGCVYLKHVNQTDQDVLRALITQSFDAASEQP</sequence>
<keyword evidence="3" id="KW-1185">Reference proteome</keyword>
<feature type="domain" description="YdhG-like" evidence="1">
    <location>
        <begin position="20"/>
        <end position="121"/>
    </location>
</feature>
<organism evidence="2 3">
    <name type="scientific">Actinokineospora auranticolor</name>
    <dbReference type="NCBI Taxonomy" id="155976"/>
    <lineage>
        <taxon>Bacteria</taxon>
        <taxon>Bacillati</taxon>
        <taxon>Actinomycetota</taxon>
        <taxon>Actinomycetes</taxon>
        <taxon>Pseudonocardiales</taxon>
        <taxon>Pseudonocardiaceae</taxon>
        <taxon>Actinokineospora</taxon>
    </lineage>
</organism>
<proteinExistence type="predicted"/>
<gene>
    <name evidence="2" type="ORF">CLV40_104161</name>
</gene>
<evidence type="ECO:0000313" key="2">
    <source>
        <dbReference type="EMBL" id="PPK68917.1"/>
    </source>
</evidence>
<name>A0A2S6GUP7_9PSEU</name>
<dbReference type="EMBL" id="PTIX01000004">
    <property type="protein sequence ID" value="PPK68917.1"/>
    <property type="molecule type" value="Genomic_DNA"/>
</dbReference>
<accession>A0A2S6GUP7</accession>
<dbReference type="RefSeq" id="WP_104478468.1">
    <property type="nucleotide sequence ID" value="NZ_CP154825.1"/>
</dbReference>
<dbReference type="OrthoDB" id="5951444at2"/>
<comment type="caution">
    <text evidence="2">The sequence shown here is derived from an EMBL/GenBank/DDBJ whole genome shotgun (WGS) entry which is preliminary data.</text>
</comment>
<protein>
    <submittedName>
        <fullName evidence="2">Uncharacterized protein DUF1801</fullName>
    </submittedName>
</protein>
<evidence type="ECO:0000259" key="1">
    <source>
        <dbReference type="Pfam" id="PF08818"/>
    </source>
</evidence>